<comment type="caution">
    <text evidence="3">The sequence shown here is derived from an EMBL/GenBank/DDBJ whole genome shotgun (WGS) entry which is preliminary data.</text>
</comment>
<feature type="region of interest" description="Disordered" evidence="1">
    <location>
        <begin position="341"/>
        <end position="381"/>
    </location>
</feature>
<evidence type="ECO:0000256" key="1">
    <source>
        <dbReference type="SAM" id="MobiDB-lite"/>
    </source>
</evidence>
<organism evidence="3 4">
    <name type="scientific">Miscanthus lutarioriparius</name>
    <dbReference type="NCBI Taxonomy" id="422564"/>
    <lineage>
        <taxon>Eukaryota</taxon>
        <taxon>Viridiplantae</taxon>
        <taxon>Streptophyta</taxon>
        <taxon>Embryophyta</taxon>
        <taxon>Tracheophyta</taxon>
        <taxon>Spermatophyta</taxon>
        <taxon>Magnoliopsida</taxon>
        <taxon>Liliopsida</taxon>
        <taxon>Poales</taxon>
        <taxon>Poaceae</taxon>
        <taxon>PACMAD clade</taxon>
        <taxon>Panicoideae</taxon>
        <taxon>Andropogonodae</taxon>
        <taxon>Andropogoneae</taxon>
        <taxon>Saccharinae</taxon>
        <taxon>Miscanthus</taxon>
    </lineage>
</organism>
<keyword evidence="4" id="KW-1185">Reference proteome</keyword>
<dbReference type="Proteomes" id="UP000604825">
    <property type="component" value="Unassembled WGS sequence"/>
</dbReference>
<dbReference type="Pfam" id="PF03108">
    <property type="entry name" value="DBD_Tnp_Mut"/>
    <property type="match status" value="1"/>
</dbReference>
<feature type="domain" description="Transposase MuDR plant" evidence="2">
    <location>
        <begin position="206"/>
        <end position="268"/>
    </location>
</feature>
<gene>
    <name evidence="3" type="ORF">NCGR_LOCUS44124</name>
</gene>
<dbReference type="PANTHER" id="PTHR31973:SF187">
    <property type="entry name" value="MUTATOR TRANSPOSASE MUDRA PROTEIN"/>
    <property type="match status" value="1"/>
</dbReference>
<dbReference type="InterPro" id="IPR004332">
    <property type="entry name" value="Transposase_MuDR"/>
</dbReference>
<evidence type="ECO:0000313" key="3">
    <source>
        <dbReference type="EMBL" id="CAD6260698.1"/>
    </source>
</evidence>
<dbReference type="OrthoDB" id="683469at2759"/>
<proteinExistence type="predicted"/>
<name>A0A811QXA1_9POAL</name>
<dbReference type="EMBL" id="CAJGYO010000011">
    <property type="protein sequence ID" value="CAD6260698.1"/>
    <property type="molecule type" value="Genomic_DNA"/>
</dbReference>
<evidence type="ECO:0000313" key="4">
    <source>
        <dbReference type="Proteomes" id="UP000604825"/>
    </source>
</evidence>
<protein>
    <recommendedName>
        <fullName evidence="2">Transposase MuDR plant domain-containing protein</fullName>
    </recommendedName>
</protein>
<feature type="compositionally biased region" description="Polar residues" evidence="1">
    <location>
        <begin position="363"/>
        <end position="380"/>
    </location>
</feature>
<accession>A0A811QXA1</accession>
<dbReference type="PANTHER" id="PTHR31973">
    <property type="entry name" value="POLYPROTEIN, PUTATIVE-RELATED"/>
    <property type="match status" value="1"/>
</dbReference>
<evidence type="ECO:0000259" key="2">
    <source>
        <dbReference type="Pfam" id="PF03108"/>
    </source>
</evidence>
<reference evidence="3" key="1">
    <citation type="submission" date="2020-10" db="EMBL/GenBank/DDBJ databases">
        <authorList>
            <person name="Han B."/>
            <person name="Lu T."/>
            <person name="Zhao Q."/>
            <person name="Huang X."/>
            <person name="Zhao Y."/>
        </authorList>
    </citation>
    <scope>NUCLEOTIDE SEQUENCE</scope>
</reference>
<dbReference type="AlphaFoldDB" id="A0A811QXA1"/>
<sequence length="400" mass="45404">MGHRCNLEKDIASHFTWDSNQQANFWVVKGMYWTDKLISDGQLHSLLRASQLVKFMMIVGNRVEGDEMPPAVNMDCEGMSNEVPVVEKKMEFEGFEWSEIPQYGETIAGPPMPEEEEKEHFMTIGCDPDGDEPTGVDEEWRYLKPVDATVNDAQPTENIEVEVQKRKRARPVLDFDSECVHDDEATMLDDYAAPFTTYDKENRIINEGDTFGDKDEFIMTLRTYAIKNEFGTRVEHSDKERYRARCADANCDWRIFAKRLHGGDTFMVVKLSKLYDHTCPSSETVKGHQASTALISQRAKQIIQEDPTLSTKKLQRRLEKHYNIELSYFKVWINNSKSVGASTTDARTSKAAAEPSPMPHSSPGVTTRRMSSISPTSPGVTTRRMVAISSGGINRRLIIE</sequence>